<dbReference type="AlphaFoldDB" id="A0AAV2DY88"/>
<reference evidence="2 3" key="1">
    <citation type="submission" date="2024-04" db="EMBL/GenBank/DDBJ databases">
        <authorList>
            <person name="Fracassetti M."/>
        </authorList>
    </citation>
    <scope>NUCLEOTIDE SEQUENCE [LARGE SCALE GENOMIC DNA]</scope>
</reference>
<keyword evidence="3" id="KW-1185">Reference proteome</keyword>
<organism evidence="2 3">
    <name type="scientific">Linum trigynum</name>
    <dbReference type="NCBI Taxonomy" id="586398"/>
    <lineage>
        <taxon>Eukaryota</taxon>
        <taxon>Viridiplantae</taxon>
        <taxon>Streptophyta</taxon>
        <taxon>Embryophyta</taxon>
        <taxon>Tracheophyta</taxon>
        <taxon>Spermatophyta</taxon>
        <taxon>Magnoliopsida</taxon>
        <taxon>eudicotyledons</taxon>
        <taxon>Gunneridae</taxon>
        <taxon>Pentapetalae</taxon>
        <taxon>rosids</taxon>
        <taxon>fabids</taxon>
        <taxon>Malpighiales</taxon>
        <taxon>Linaceae</taxon>
        <taxon>Linum</taxon>
    </lineage>
</organism>
<proteinExistence type="predicted"/>
<dbReference type="Proteomes" id="UP001497516">
    <property type="component" value="Chromosome 3"/>
</dbReference>
<dbReference type="EMBL" id="OZ034816">
    <property type="protein sequence ID" value="CAL1378457.1"/>
    <property type="molecule type" value="Genomic_DNA"/>
</dbReference>
<protein>
    <submittedName>
        <fullName evidence="2">Uncharacterized protein</fullName>
    </submittedName>
</protein>
<feature type="region of interest" description="Disordered" evidence="1">
    <location>
        <begin position="111"/>
        <end position="130"/>
    </location>
</feature>
<accession>A0AAV2DY88</accession>
<evidence type="ECO:0000313" key="2">
    <source>
        <dbReference type="EMBL" id="CAL1378457.1"/>
    </source>
</evidence>
<name>A0AAV2DY88_9ROSI</name>
<evidence type="ECO:0000313" key="3">
    <source>
        <dbReference type="Proteomes" id="UP001497516"/>
    </source>
</evidence>
<sequence length="130" mass="13959">MILDTILASKGTAQASAESACRNLNIAVADLVKSIEQGVLLEWNNAEPVLSLDKEYHSAIERQPDSRVITPVANRFQSLPAENSVADNVVMGSPVLSNLEDFPVLEAVVLGKGKQGKKDPGRPAKPKNKK</sequence>
<evidence type="ECO:0000256" key="1">
    <source>
        <dbReference type="SAM" id="MobiDB-lite"/>
    </source>
</evidence>
<gene>
    <name evidence="2" type="ORF">LTRI10_LOCUS20034</name>
</gene>